<gene>
    <name evidence="1" type="ORF">ACK2TP_04110</name>
</gene>
<name>A0ABW9KGQ3_9BACT</name>
<dbReference type="EMBL" id="JBJYXY010000001">
    <property type="protein sequence ID" value="MFN2974937.1"/>
    <property type="molecule type" value="Genomic_DNA"/>
</dbReference>
<comment type="caution">
    <text evidence="1">The sequence shown here is derived from an EMBL/GenBank/DDBJ whole genome shotgun (WGS) entry which is preliminary data.</text>
</comment>
<evidence type="ECO:0000313" key="1">
    <source>
        <dbReference type="EMBL" id="MFN2974937.1"/>
    </source>
</evidence>
<protein>
    <submittedName>
        <fullName evidence="1">Uncharacterized protein</fullName>
    </submittedName>
</protein>
<reference evidence="1 2" key="1">
    <citation type="submission" date="2024-12" db="EMBL/GenBank/DDBJ databases">
        <authorList>
            <person name="Lee Y."/>
        </authorList>
    </citation>
    <scope>NUCLEOTIDE SEQUENCE [LARGE SCALE GENOMIC DNA]</scope>
    <source>
        <strain evidence="1 2">03SUJ4</strain>
    </source>
</reference>
<accession>A0ABW9KGQ3</accession>
<keyword evidence="2" id="KW-1185">Reference proteome</keyword>
<evidence type="ECO:0000313" key="2">
    <source>
        <dbReference type="Proteomes" id="UP001634747"/>
    </source>
</evidence>
<dbReference type="Proteomes" id="UP001634747">
    <property type="component" value="Unassembled WGS sequence"/>
</dbReference>
<proteinExistence type="predicted"/>
<dbReference type="RefSeq" id="WP_263413517.1">
    <property type="nucleotide sequence ID" value="NZ_JAGSYB010000001.1"/>
</dbReference>
<sequence length="106" mass="11588">MGRFLVHVHVPAGVQSELDQVITDLMEEHGFTKDWKIGSRNVFLAPGLYGGESTGDDATVTKALQAVLRKAISDDLIVFVLHAENVLPVAPPSWLPKASVWYPGQH</sequence>
<organism evidence="1 2">
    <name type="scientific">Terriglobus aquaticus</name>
    <dbReference type="NCBI Taxonomy" id="940139"/>
    <lineage>
        <taxon>Bacteria</taxon>
        <taxon>Pseudomonadati</taxon>
        <taxon>Acidobacteriota</taxon>
        <taxon>Terriglobia</taxon>
        <taxon>Terriglobales</taxon>
        <taxon>Acidobacteriaceae</taxon>
        <taxon>Terriglobus</taxon>
    </lineage>
</organism>